<dbReference type="InterPro" id="IPR025724">
    <property type="entry name" value="GAG-pre-integrase_dom"/>
</dbReference>
<protein>
    <submittedName>
        <fullName evidence="2">GAG-pre-integrase domain</fullName>
    </submittedName>
</protein>
<organism evidence="2 3">
    <name type="scientific">Popillia japonica</name>
    <name type="common">Japanese beetle</name>
    <dbReference type="NCBI Taxonomy" id="7064"/>
    <lineage>
        <taxon>Eukaryota</taxon>
        <taxon>Metazoa</taxon>
        <taxon>Ecdysozoa</taxon>
        <taxon>Arthropoda</taxon>
        <taxon>Hexapoda</taxon>
        <taxon>Insecta</taxon>
        <taxon>Pterygota</taxon>
        <taxon>Neoptera</taxon>
        <taxon>Endopterygota</taxon>
        <taxon>Coleoptera</taxon>
        <taxon>Polyphaga</taxon>
        <taxon>Scarabaeiformia</taxon>
        <taxon>Scarabaeidae</taxon>
        <taxon>Rutelinae</taxon>
        <taxon>Popillia</taxon>
    </lineage>
</organism>
<name>A0AAW1MEV9_POPJA</name>
<reference evidence="2 3" key="1">
    <citation type="journal article" date="2024" name="BMC Genomics">
        <title>De novo assembly and annotation of Popillia japonica's genome with initial clues to its potential as an invasive pest.</title>
        <authorList>
            <person name="Cucini C."/>
            <person name="Boschi S."/>
            <person name="Funari R."/>
            <person name="Cardaioli E."/>
            <person name="Iannotti N."/>
            <person name="Marturano G."/>
            <person name="Paoli F."/>
            <person name="Bruttini M."/>
            <person name="Carapelli A."/>
            <person name="Frati F."/>
            <person name="Nardi F."/>
        </authorList>
    </citation>
    <scope>NUCLEOTIDE SEQUENCE [LARGE SCALE GENOMIC DNA]</scope>
    <source>
        <strain evidence="2">DMR45628</strain>
    </source>
</reference>
<feature type="domain" description="GAG-pre-integrase" evidence="1">
    <location>
        <begin position="65"/>
        <end position="94"/>
    </location>
</feature>
<dbReference type="EMBL" id="JASPKY010000049">
    <property type="protein sequence ID" value="KAK9745350.1"/>
    <property type="molecule type" value="Genomic_DNA"/>
</dbReference>
<evidence type="ECO:0000259" key="1">
    <source>
        <dbReference type="Pfam" id="PF13976"/>
    </source>
</evidence>
<gene>
    <name evidence="2" type="ORF">QE152_g6978</name>
</gene>
<accession>A0AAW1MEV9</accession>
<dbReference type="Pfam" id="PF13976">
    <property type="entry name" value="gag_pre-integrs"/>
    <property type="match status" value="1"/>
</dbReference>
<comment type="caution">
    <text evidence="2">The sequence shown here is derived from an EMBL/GenBank/DDBJ whole genome shotgun (WGS) entry which is preliminary data.</text>
</comment>
<sequence length="113" mass="13517">MANGCLLSGLIRKWQELWKSEQKCRYLMEVILNNWKFRMEILLEELELLELIDEPYTQKVKFLDHACYVNDNQAKLWHRRLGHMSVGNMRQLQKVAEGVSYNLKHKSIIINNQ</sequence>
<evidence type="ECO:0000313" key="3">
    <source>
        <dbReference type="Proteomes" id="UP001458880"/>
    </source>
</evidence>
<proteinExistence type="predicted"/>
<evidence type="ECO:0000313" key="2">
    <source>
        <dbReference type="EMBL" id="KAK9745350.1"/>
    </source>
</evidence>
<dbReference type="Proteomes" id="UP001458880">
    <property type="component" value="Unassembled WGS sequence"/>
</dbReference>
<dbReference type="AlphaFoldDB" id="A0AAW1MEV9"/>
<keyword evidence="3" id="KW-1185">Reference proteome</keyword>